<evidence type="ECO:0000313" key="3">
    <source>
        <dbReference type="Proteomes" id="UP000618754"/>
    </source>
</evidence>
<feature type="transmembrane region" description="Helical" evidence="1">
    <location>
        <begin position="72"/>
        <end position="89"/>
    </location>
</feature>
<dbReference type="Pfam" id="PF12412">
    <property type="entry name" value="DUF3667"/>
    <property type="match status" value="1"/>
</dbReference>
<gene>
    <name evidence="2" type="ORF">IDJ75_19195</name>
</gene>
<feature type="transmembrane region" description="Helical" evidence="1">
    <location>
        <begin position="121"/>
        <end position="140"/>
    </location>
</feature>
<keyword evidence="1" id="KW-1133">Transmembrane helix</keyword>
<accession>A0ABR7XCS9</accession>
<name>A0ABR7XCS9_9SPHI</name>
<proteinExistence type="predicted"/>
<sequence>MTCKNCTSPVTDKYCSNCGHARSLKRVDAHYVSHEIQHLLHFEKGILYTVKELLIYPGRSIREFISDNRERLVKPIVFIIITSLIYSSINHFFHVEEAYINYTGPKKSAIFHIFGWVEGHYGYANIIMGIFIAFWLKLFFRKYNYNFFEILILLCFAIGMEMLIFSVFAIVEALLKIKLMQISTVICMAYCTWAIAQFFNGKKVSDYVKSFFAYLLGLFTFSVAALLLGVLIDMLIKH</sequence>
<protein>
    <submittedName>
        <fullName evidence="2">DUF3667 domain-containing protein</fullName>
    </submittedName>
</protein>
<evidence type="ECO:0000313" key="2">
    <source>
        <dbReference type="EMBL" id="MBD1387420.1"/>
    </source>
</evidence>
<keyword evidence="1" id="KW-0472">Membrane</keyword>
<comment type="caution">
    <text evidence="2">The sequence shown here is derived from an EMBL/GenBank/DDBJ whole genome shotgun (WGS) entry which is preliminary data.</text>
</comment>
<dbReference type="InterPro" id="IPR022134">
    <property type="entry name" value="DUF3667"/>
</dbReference>
<reference evidence="2 3" key="1">
    <citation type="submission" date="2020-09" db="EMBL/GenBank/DDBJ databases">
        <title>Novel species of Mucilaginibacter isolated from a glacier on the Tibetan Plateau.</title>
        <authorList>
            <person name="Liu Q."/>
            <person name="Xin Y.-H."/>
        </authorList>
    </citation>
    <scope>NUCLEOTIDE SEQUENCE [LARGE SCALE GENOMIC DNA]</scope>
    <source>
        <strain evidence="2 3">CGMCC 1.13878</strain>
    </source>
</reference>
<feature type="transmembrane region" description="Helical" evidence="1">
    <location>
        <begin position="147"/>
        <end position="171"/>
    </location>
</feature>
<dbReference type="EMBL" id="JACWMW010000005">
    <property type="protein sequence ID" value="MBD1387420.1"/>
    <property type="molecule type" value="Genomic_DNA"/>
</dbReference>
<evidence type="ECO:0000256" key="1">
    <source>
        <dbReference type="SAM" id="Phobius"/>
    </source>
</evidence>
<feature type="transmembrane region" description="Helical" evidence="1">
    <location>
        <begin position="211"/>
        <end position="232"/>
    </location>
</feature>
<dbReference type="Proteomes" id="UP000618754">
    <property type="component" value="Unassembled WGS sequence"/>
</dbReference>
<keyword evidence="1" id="KW-0812">Transmembrane</keyword>
<keyword evidence="3" id="KW-1185">Reference proteome</keyword>
<feature type="transmembrane region" description="Helical" evidence="1">
    <location>
        <begin position="177"/>
        <end position="199"/>
    </location>
</feature>
<organism evidence="2 3">
    <name type="scientific">Mucilaginibacter rigui</name>
    <dbReference type="NCBI Taxonomy" id="534635"/>
    <lineage>
        <taxon>Bacteria</taxon>
        <taxon>Pseudomonadati</taxon>
        <taxon>Bacteroidota</taxon>
        <taxon>Sphingobacteriia</taxon>
        <taxon>Sphingobacteriales</taxon>
        <taxon>Sphingobacteriaceae</taxon>
        <taxon>Mucilaginibacter</taxon>
    </lineage>
</organism>